<evidence type="ECO:0000313" key="2">
    <source>
        <dbReference type="Proteomes" id="UP001549363"/>
    </source>
</evidence>
<dbReference type="EMBL" id="JBEPSB010000041">
    <property type="protein sequence ID" value="MET4563440.1"/>
    <property type="molecule type" value="Genomic_DNA"/>
</dbReference>
<accession>A0ABV2PR46</accession>
<sequence>MKGLKMSFLILFLLIFITVVLIKNNASPSEQSLHNDIRDNYAEEIGEKLQSSSFTKEALQALRAEGYFPDSTVGYLVDSPDKQFISIYLHNSDKLDKASKEEIQKIINRVAKNNNLNSFIVDIKETN</sequence>
<evidence type="ECO:0008006" key="3">
    <source>
        <dbReference type="Google" id="ProtNLM"/>
    </source>
</evidence>
<reference evidence="1 2" key="1">
    <citation type="submission" date="2024-06" db="EMBL/GenBank/DDBJ databases">
        <title>Sorghum-associated microbial communities from plants grown in Nebraska, USA.</title>
        <authorList>
            <person name="Schachtman D."/>
        </authorList>
    </citation>
    <scope>NUCLEOTIDE SEQUENCE [LARGE SCALE GENOMIC DNA]</scope>
    <source>
        <strain evidence="1 2">736</strain>
    </source>
</reference>
<keyword evidence="2" id="KW-1185">Reference proteome</keyword>
<protein>
    <recommendedName>
        <fullName evidence="3">DUF3139 domain-containing protein</fullName>
    </recommendedName>
</protein>
<organism evidence="1 2">
    <name type="scientific">Lysinibacillus parviboronicapiens</name>
    <dbReference type="NCBI Taxonomy" id="436516"/>
    <lineage>
        <taxon>Bacteria</taxon>
        <taxon>Bacillati</taxon>
        <taxon>Bacillota</taxon>
        <taxon>Bacilli</taxon>
        <taxon>Bacillales</taxon>
        <taxon>Bacillaceae</taxon>
        <taxon>Lysinibacillus</taxon>
    </lineage>
</organism>
<comment type="caution">
    <text evidence="1">The sequence shown here is derived from an EMBL/GenBank/DDBJ whole genome shotgun (WGS) entry which is preliminary data.</text>
</comment>
<evidence type="ECO:0000313" key="1">
    <source>
        <dbReference type="EMBL" id="MET4563440.1"/>
    </source>
</evidence>
<dbReference type="Proteomes" id="UP001549363">
    <property type="component" value="Unassembled WGS sequence"/>
</dbReference>
<gene>
    <name evidence="1" type="ORF">ABIA69_004637</name>
</gene>
<name>A0ABV2PR46_9BACI</name>
<proteinExistence type="predicted"/>